<feature type="compositionally biased region" description="Acidic residues" evidence="1">
    <location>
        <begin position="147"/>
        <end position="168"/>
    </location>
</feature>
<feature type="transmembrane region" description="Helical" evidence="2">
    <location>
        <begin position="198"/>
        <end position="218"/>
    </location>
</feature>
<dbReference type="Proteomes" id="UP000605670">
    <property type="component" value="Unassembled WGS sequence"/>
</dbReference>
<keyword evidence="3" id="KW-0732">Signal</keyword>
<feature type="chain" id="PRO_5037010634" description="LPXTG-motif cell wall anchor domain-containing protein" evidence="3">
    <location>
        <begin position="27"/>
        <end position="226"/>
    </location>
</feature>
<keyword evidence="2" id="KW-0472">Membrane</keyword>
<evidence type="ECO:0000313" key="5">
    <source>
        <dbReference type="Proteomes" id="UP000605670"/>
    </source>
</evidence>
<feature type="signal peptide" evidence="3">
    <location>
        <begin position="1"/>
        <end position="26"/>
    </location>
</feature>
<proteinExistence type="predicted"/>
<evidence type="ECO:0008006" key="6">
    <source>
        <dbReference type="Google" id="ProtNLM"/>
    </source>
</evidence>
<sequence>MTTFRRGAAALAAGLMMLAGAGTAAAQTIASDTNDPQFWADLLMDPEGDFGELGLTEVECFKVEPATAYTEFGTYENVDMDGDGVLEWVFTTDDPWLAVVLKAGAAASVEEENALALFVEPGESLAHESGKEISHLILCDGLVPDDAPVDEEPVDEEPVDEEPVDEEPTTPGGEGDDAGTPIGPVVQTDRPVQGPDPYVVTGLAAMALAGAAVVVAGARRRAAARS</sequence>
<dbReference type="EMBL" id="BMEM01000003">
    <property type="protein sequence ID" value="GGF54285.1"/>
    <property type="molecule type" value="Genomic_DNA"/>
</dbReference>
<name>A0A917BPT2_9MICO</name>
<evidence type="ECO:0000256" key="2">
    <source>
        <dbReference type="SAM" id="Phobius"/>
    </source>
</evidence>
<keyword evidence="5" id="KW-1185">Reference proteome</keyword>
<evidence type="ECO:0000256" key="1">
    <source>
        <dbReference type="SAM" id="MobiDB-lite"/>
    </source>
</evidence>
<accession>A0A917BPT2</accession>
<evidence type="ECO:0000256" key="3">
    <source>
        <dbReference type="SAM" id="SignalP"/>
    </source>
</evidence>
<dbReference type="AlphaFoldDB" id="A0A917BPT2"/>
<gene>
    <name evidence="4" type="ORF">GCM10011366_22690</name>
</gene>
<comment type="caution">
    <text evidence="4">The sequence shown here is derived from an EMBL/GenBank/DDBJ whole genome shotgun (WGS) entry which is preliminary data.</text>
</comment>
<protein>
    <recommendedName>
        <fullName evidence="6">LPXTG-motif cell wall anchor domain-containing protein</fullName>
    </recommendedName>
</protein>
<reference evidence="4" key="2">
    <citation type="submission" date="2020-09" db="EMBL/GenBank/DDBJ databases">
        <authorList>
            <person name="Sun Q."/>
            <person name="Zhou Y."/>
        </authorList>
    </citation>
    <scope>NUCLEOTIDE SEQUENCE</scope>
    <source>
        <strain evidence="4">CGMCC 1.12160</strain>
    </source>
</reference>
<keyword evidence="2" id="KW-0812">Transmembrane</keyword>
<organism evidence="4 5">
    <name type="scientific">Ornithinimicrobium tianjinense</name>
    <dbReference type="NCBI Taxonomy" id="1195761"/>
    <lineage>
        <taxon>Bacteria</taxon>
        <taxon>Bacillati</taxon>
        <taxon>Actinomycetota</taxon>
        <taxon>Actinomycetes</taxon>
        <taxon>Micrococcales</taxon>
        <taxon>Ornithinimicrobiaceae</taxon>
        <taxon>Ornithinimicrobium</taxon>
    </lineage>
</organism>
<keyword evidence="2" id="KW-1133">Transmembrane helix</keyword>
<feature type="region of interest" description="Disordered" evidence="1">
    <location>
        <begin position="144"/>
        <end position="193"/>
    </location>
</feature>
<evidence type="ECO:0000313" key="4">
    <source>
        <dbReference type="EMBL" id="GGF54285.1"/>
    </source>
</evidence>
<reference evidence="4" key="1">
    <citation type="journal article" date="2014" name="Int. J. Syst. Evol. Microbiol.">
        <title>Complete genome sequence of Corynebacterium casei LMG S-19264T (=DSM 44701T), isolated from a smear-ripened cheese.</title>
        <authorList>
            <consortium name="US DOE Joint Genome Institute (JGI-PGF)"/>
            <person name="Walter F."/>
            <person name="Albersmeier A."/>
            <person name="Kalinowski J."/>
            <person name="Ruckert C."/>
        </authorList>
    </citation>
    <scope>NUCLEOTIDE SEQUENCE</scope>
    <source>
        <strain evidence="4">CGMCC 1.12160</strain>
    </source>
</reference>
<dbReference type="RefSeq" id="WP_229735205.1">
    <property type="nucleotide sequence ID" value="NZ_BAABKH010000003.1"/>
</dbReference>